<evidence type="ECO:0000313" key="4">
    <source>
        <dbReference type="Proteomes" id="UP000694544"/>
    </source>
</evidence>
<dbReference type="PANTHER" id="PTHR10424">
    <property type="entry name" value="VIRAL ENVELOPE PROTEIN"/>
    <property type="match status" value="1"/>
</dbReference>
<feature type="transmembrane region" description="Helical" evidence="2">
    <location>
        <begin position="466"/>
        <end position="492"/>
    </location>
</feature>
<dbReference type="Gene3D" id="3.90.310.10">
    <property type="entry name" value="ENV polyprotein, receptor-binding domain"/>
    <property type="match status" value="1"/>
</dbReference>
<dbReference type="Pfam" id="PF00429">
    <property type="entry name" value="TLV_coat"/>
    <property type="match status" value="1"/>
</dbReference>
<organism evidence="3 4">
    <name type="scientific">Moschus moschiferus</name>
    <name type="common">Siberian musk deer</name>
    <name type="synonym">Moschus sibiricus</name>
    <dbReference type="NCBI Taxonomy" id="68415"/>
    <lineage>
        <taxon>Eukaryota</taxon>
        <taxon>Metazoa</taxon>
        <taxon>Chordata</taxon>
        <taxon>Craniata</taxon>
        <taxon>Vertebrata</taxon>
        <taxon>Euteleostomi</taxon>
        <taxon>Mammalia</taxon>
        <taxon>Eutheria</taxon>
        <taxon>Laurasiatheria</taxon>
        <taxon>Artiodactyla</taxon>
        <taxon>Ruminantia</taxon>
        <taxon>Pecora</taxon>
        <taxon>Moschidae</taxon>
        <taxon>Moschus</taxon>
    </lineage>
</organism>
<evidence type="ECO:0008006" key="5">
    <source>
        <dbReference type="Google" id="ProtNLM"/>
    </source>
</evidence>
<dbReference type="SUPFAM" id="SSF49830">
    <property type="entry name" value="ENV polyprotein, receptor-binding domain"/>
    <property type="match status" value="1"/>
</dbReference>
<evidence type="ECO:0000313" key="3">
    <source>
        <dbReference type="Ensembl" id="ENSMMSP00000033095.1"/>
    </source>
</evidence>
<keyword evidence="2" id="KW-0812">Transmembrane</keyword>
<proteinExistence type="predicted"/>
<reference evidence="3" key="2">
    <citation type="submission" date="2025-09" db="UniProtKB">
        <authorList>
            <consortium name="Ensembl"/>
        </authorList>
    </citation>
    <scope>IDENTIFICATION</scope>
</reference>
<protein>
    <recommendedName>
        <fullName evidence="5">Envelope glycoprotein</fullName>
    </recommendedName>
</protein>
<dbReference type="Proteomes" id="UP000694544">
    <property type="component" value="Unplaced"/>
</dbReference>
<accession>A0A8C6G440</accession>
<name>A0A8C6G440_MOSMO</name>
<dbReference type="Ensembl" id="ENSMMST00000036317.1">
    <property type="protein sequence ID" value="ENSMMSP00000033095.1"/>
    <property type="gene ID" value="ENSMMSG00000024401.1"/>
</dbReference>
<keyword evidence="4" id="KW-1185">Reference proteome</keyword>
<keyword evidence="2" id="KW-0472">Membrane</keyword>
<keyword evidence="2" id="KW-1133">Transmembrane helix</keyword>
<sequence length="500" mass="55479">MEAPALSKSTQDKTLKDYIAVILIILGSLSPASPTNPHAPKQLTWQVLTSGGDVIWSTTKTAPVGTWWPNLYPDLCKLTLGAPHPWDLEEHFDTSRAPQRGQPWRPGLQPWGGCGSPNRRAMLSTLPFYVCPGYHRDRRLNPQCGGEEYFYCKNWGCETTGDTYWNPSSNWDYITVRANYTHPPFKDWKTLSHGSCTDWCHPLRVSFTEKGKKATRWWGAGYSWGLRLYKEQTDDGLVFKIRLKIETPASTAIGPNSVLTKQRSPSQLTRTLSPDLSARHPITNRSAKPTLATALAPHPPGTGDRLLSLVQGAYSALNVSDPNRTQECWLCLVSNPPYYEGVAVRGNYSNHTHAPSRCTSDSQHKLTLSQVSGKGLCLGTIPRTHQVLCDTTRAITEGTYYLEAPNGTYWACNTGLTPCVSAVVLNMTSDYCVLIELWPKVTYHEPEYVYSHFEKRSRFKREPVSITLAVLLGGFTVGGIAAGLGTGTAALLETSQFRQL</sequence>
<dbReference type="InterPro" id="IPR008981">
    <property type="entry name" value="FMuLV_rcpt-bd"/>
</dbReference>
<feature type="compositionally biased region" description="Polar residues" evidence="1">
    <location>
        <begin position="255"/>
        <end position="274"/>
    </location>
</feature>
<dbReference type="GeneTree" id="ENSGT00690000102286"/>
<reference evidence="3" key="1">
    <citation type="submission" date="2025-08" db="UniProtKB">
        <authorList>
            <consortium name="Ensembl"/>
        </authorList>
    </citation>
    <scope>IDENTIFICATION</scope>
</reference>
<dbReference type="AlphaFoldDB" id="A0A8C6G440"/>
<dbReference type="PANTHER" id="PTHR10424:SF72">
    <property type="entry name" value="BC035947 PROTEIN-RELATED"/>
    <property type="match status" value="1"/>
</dbReference>
<evidence type="ECO:0000256" key="1">
    <source>
        <dbReference type="SAM" id="MobiDB-lite"/>
    </source>
</evidence>
<feature type="region of interest" description="Disordered" evidence="1">
    <location>
        <begin position="255"/>
        <end position="282"/>
    </location>
</feature>
<dbReference type="InterPro" id="IPR018154">
    <property type="entry name" value="TLV/ENV_coat_polyprotein"/>
</dbReference>
<evidence type="ECO:0000256" key="2">
    <source>
        <dbReference type="SAM" id="Phobius"/>
    </source>
</evidence>